<comment type="similarity">
    <text evidence="2">Belongs to the TerC family.</text>
</comment>
<feature type="transmembrane region" description="Helical" evidence="6">
    <location>
        <begin position="122"/>
        <end position="150"/>
    </location>
</feature>
<feature type="transmembrane region" description="Helical" evidence="6">
    <location>
        <begin position="12"/>
        <end position="37"/>
    </location>
</feature>
<evidence type="ECO:0000256" key="6">
    <source>
        <dbReference type="SAM" id="Phobius"/>
    </source>
</evidence>
<feature type="transmembrane region" description="Helical" evidence="6">
    <location>
        <begin position="156"/>
        <end position="175"/>
    </location>
</feature>
<evidence type="ECO:0000313" key="8">
    <source>
        <dbReference type="Proteomes" id="UP001597171"/>
    </source>
</evidence>
<sequence length="258" mass="27438">MLEVFSTPEAWAALLTLTAMEIVLGIDNIVFISVLISKLPEARAKVARQIGLSLALVFRIALLFMLTWLIALREPVIEIFGKGLSWRDIILIGGGAFLLVKATLELHGAVEGEDHGSKGGPAAAFGVIIAQIVVIDLVFSVDSIITAIGMAEDIEVMIVAVVIAVAVMYALSGPISDFVSKHPTTKVLALAFLLLIGMVLVADGLGFHVPKGYIYSAMAFAFLVEMINIAARRKQTRASHAVGVEGDPKPDPADPLGR</sequence>
<dbReference type="Proteomes" id="UP001597171">
    <property type="component" value="Unassembled WGS sequence"/>
</dbReference>
<feature type="transmembrane region" description="Helical" evidence="6">
    <location>
        <begin position="49"/>
        <end position="70"/>
    </location>
</feature>
<feature type="transmembrane region" description="Helical" evidence="6">
    <location>
        <begin position="213"/>
        <end position="231"/>
    </location>
</feature>
<evidence type="ECO:0000256" key="2">
    <source>
        <dbReference type="ARBA" id="ARBA00007511"/>
    </source>
</evidence>
<keyword evidence="3 6" id="KW-0812">Transmembrane</keyword>
<keyword evidence="5 6" id="KW-0472">Membrane</keyword>
<organism evidence="7 8">
    <name type="scientific">Methylopila musalis</name>
    <dbReference type="NCBI Taxonomy" id="1134781"/>
    <lineage>
        <taxon>Bacteria</taxon>
        <taxon>Pseudomonadati</taxon>
        <taxon>Pseudomonadota</taxon>
        <taxon>Alphaproteobacteria</taxon>
        <taxon>Hyphomicrobiales</taxon>
        <taxon>Methylopilaceae</taxon>
        <taxon>Methylopila</taxon>
    </lineage>
</organism>
<keyword evidence="8" id="KW-1185">Reference proteome</keyword>
<dbReference type="PANTHER" id="PTHR30238">
    <property type="entry name" value="MEMBRANE BOUND PREDICTED REDOX MODULATOR"/>
    <property type="match status" value="1"/>
</dbReference>
<keyword evidence="4 6" id="KW-1133">Transmembrane helix</keyword>
<gene>
    <name evidence="7" type="ORF">ACFQ4O_10600</name>
</gene>
<dbReference type="Pfam" id="PF03741">
    <property type="entry name" value="TerC"/>
    <property type="match status" value="1"/>
</dbReference>
<feature type="transmembrane region" description="Helical" evidence="6">
    <location>
        <begin position="187"/>
        <end position="207"/>
    </location>
</feature>
<comment type="subcellular location">
    <subcellularLocation>
        <location evidence="1">Membrane</location>
        <topology evidence="1">Multi-pass membrane protein</topology>
    </subcellularLocation>
</comment>
<feature type="transmembrane region" description="Helical" evidence="6">
    <location>
        <begin position="90"/>
        <end position="110"/>
    </location>
</feature>
<dbReference type="EMBL" id="JBHTMX010000087">
    <property type="protein sequence ID" value="MFD1332448.1"/>
    <property type="molecule type" value="Genomic_DNA"/>
</dbReference>
<reference evidence="8" key="1">
    <citation type="journal article" date="2019" name="Int. J. Syst. Evol. Microbiol.">
        <title>The Global Catalogue of Microorganisms (GCM) 10K type strain sequencing project: providing services to taxonomists for standard genome sequencing and annotation.</title>
        <authorList>
            <consortium name="The Broad Institute Genomics Platform"/>
            <consortium name="The Broad Institute Genome Sequencing Center for Infectious Disease"/>
            <person name="Wu L."/>
            <person name="Ma J."/>
        </authorList>
    </citation>
    <scope>NUCLEOTIDE SEQUENCE [LARGE SCALE GENOMIC DNA]</scope>
    <source>
        <strain evidence="8">CCUG 61696</strain>
    </source>
</reference>
<dbReference type="RefSeq" id="WP_378775663.1">
    <property type="nucleotide sequence ID" value="NZ_JBHTMX010000087.1"/>
</dbReference>
<evidence type="ECO:0000313" key="7">
    <source>
        <dbReference type="EMBL" id="MFD1332448.1"/>
    </source>
</evidence>
<protein>
    <submittedName>
        <fullName evidence="7">TerC family protein</fullName>
    </submittedName>
</protein>
<evidence type="ECO:0000256" key="1">
    <source>
        <dbReference type="ARBA" id="ARBA00004141"/>
    </source>
</evidence>
<proteinExistence type="inferred from homology"/>
<name>A0ABW3Z8V4_9HYPH</name>
<evidence type="ECO:0000256" key="3">
    <source>
        <dbReference type="ARBA" id="ARBA00022692"/>
    </source>
</evidence>
<evidence type="ECO:0000256" key="5">
    <source>
        <dbReference type="ARBA" id="ARBA00023136"/>
    </source>
</evidence>
<comment type="caution">
    <text evidence="7">The sequence shown here is derived from an EMBL/GenBank/DDBJ whole genome shotgun (WGS) entry which is preliminary data.</text>
</comment>
<evidence type="ECO:0000256" key="4">
    <source>
        <dbReference type="ARBA" id="ARBA00022989"/>
    </source>
</evidence>
<dbReference type="PANTHER" id="PTHR30238:SF4">
    <property type="entry name" value="SLL1022 PROTEIN"/>
    <property type="match status" value="1"/>
</dbReference>
<dbReference type="InterPro" id="IPR005496">
    <property type="entry name" value="Integral_membrane_TerC"/>
</dbReference>
<accession>A0ABW3Z8V4</accession>